<comment type="caution">
    <text evidence="3">The sequence shown here is derived from an EMBL/GenBank/DDBJ whole genome shotgun (WGS) entry which is preliminary data.</text>
</comment>
<feature type="chain" id="PRO_5003890901" evidence="1">
    <location>
        <begin position="31"/>
        <end position="394"/>
    </location>
</feature>
<dbReference type="Pfam" id="PF01522">
    <property type="entry name" value="Polysacc_deac_1"/>
    <property type="match status" value="1"/>
</dbReference>
<keyword evidence="3" id="KW-0858">Xylan degradation</keyword>
<accession>K6DJA1</accession>
<dbReference type="CDD" id="cd10944">
    <property type="entry name" value="CE4_SmPgdA_like"/>
    <property type="match status" value="1"/>
</dbReference>
<evidence type="ECO:0000313" key="3">
    <source>
        <dbReference type="EMBL" id="EKN68188.1"/>
    </source>
</evidence>
<sequence length="394" mass="45386">MFSFSNSARNIIIMVLLLLSFLLVSTNTKAATTESLIFVAVNDELVEFSDAKPFNFEGVTYVPLRSLATTVKAVVLYDPIENSVTVTKDSQSMKILIKENMYVTESLEKLPISIKTVNDRTLLPLRFIAEYLQLEVTFYAEGPIARLLDHNEIFQLTNEQLYLNNKETIEAEKEKWKAAIEAQKLKEVNSAKIAYLTFDDGPNSNTAQILDILQKYEAKATFFMVEPKIWKFEEEVQRMVTENHTIASHSVTHDKNKVYHSPESLLNEMNVTRATLFSVTGIDSRLIRVPYGSKPYLTKDYRDLLASNNFQVWDWNVDSNDWKYSTEKIISTVKYQVANQKQKNRAPVILFHNSSSTVEALPEIIEFLKAEGYVLEAYDQDHHFMVNFWNDERI</sequence>
<proteinExistence type="predicted"/>
<dbReference type="Pfam" id="PF07833">
    <property type="entry name" value="Cu_amine_oxidN1"/>
    <property type="match status" value="1"/>
</dbReference>
<dbReference type="RefSeq" id="WP_003330310.1">
    <property type="nucleotide sequence ID" value="NZ_AJLR01000041.1"/>
</dbReference>
<dbReference type="SUPFAM" id="SSF88713">
    <property type="entry name" value="Glycoside hydrolase/deacetylase"/>
    <property type="match status" value="1"/>
</dbReference>
<dbReference type="PANTHER" id="PTHR10587">
    <property type="entry name" value="GLYCOSYL TRANSFERASE-RELATED"/>
    <property type="match status" value="1"/>
</dbReference>
<protein>
    <submittedName>
        <fullName evidence="3">Xylanase/chitin deacetylase</fullName>
    </submittedName>
</protein>
<dbReference type="Proteomes" id="UP000006315">
    <property type="component" value="Unassembled WGS sequence"/>
</dbReference>
<dbReference type="STRING" id="1131731.BAZO_05495"/>
<dbReference type="PATRIC" id="fig|1131731.3.peg.1147"/>
<gene>
    <name evidence="3" type="ORF">BAZO_05495</name>
</gene>
<dbReference type="InterPro" id="IPR002509">
    <property type="entry name" value="NODB_dom"/>
</dbReference>
<dbReference type="PROSITE" id="PS51677">
    <property type="entry name" value="NODB"/>
    <property type="match status" value="1"/>
</dbReference>
<dbReference type="InterPro" id="IPR012854">
    <property type="entry name" value="Cu_amine_oxidase-like_N"/>
</dbReference>
<dbReference type="SUPFAM" id="SSF55383">
    <property type="entry name" value="Copper amine oxidase, domain N"/>
    <property type="match status" value="1"/>
</dbReference>
<evidence type="ECO:0000256" key="1">
    <source>
        <dbReference type="SAM" id="SignalP"/>
    </source>
</evidence>
<dbReference type="Gene3D" id="3.30.457.10">
    <property type="entry name" value="Copper amine oxidase-like, N-terminal domain"/>
    <property type="match status" value="1"/>
</dbReference>
<dbReference type="InterPro" id="IPR011330">
    <property type="entry name" value="Glyco_hydro/deAcase_b/a-brl"/>
</dbReference>
<name>K6DJA1_SCHAZ</name>
<keyword evidence="3" id="KW-0378">Hydrolase</keyword>
<dbReference type="InterPro" id="IPR050248">
    <property type="entry name" value="Polysacc_deacetylase_ArnD"/>
</dbReference>
<keyword evidence="1" id="KW-0732">Signal</keyword>
<dbReference type="Gene3D" id="3.20.20.370">
    <property type="entry name" value="Glycoside hydrolase/deacetylase"/>
    <property type="match status" value="1"/>
</dbReference>
<evidence type="ECO:0000259" key="2">
    <source>
        <dbReference type="PROSITE" id="PS51677"/>
    </source>
</evidence>
<evidence type="ECO:0000313" key="4">
    <source>
        <dbReference type="Proteomes" id="UP000006315"/>
    </source>
</evidence>
<dbReference type="AlphaFoldDB" id="K6DJA1"/>
<dbReference type="GO" id="GO:0016810">
    <property type="term" value="F:hydrolase activity, acting on carbon-nitrogen (but not peptide) bonds"/>
    <property type="evidence" value="ECO:0007669"/>
    <property type="project" value="InterPro"/>
</dbReference>
<keyword evidence="3" id="KW-0326">Glycosidase</keyword>
<organism evidence="3 4">
    <name type="scientific">Schinkia azotoformans LMG 9581</name>
    <dbReference type="NCBI Taxonomy" id="1131731"/>
    <lineage>
        <taxon>Bacteria</taxon>
        <taxon>Bacillati</taxon>
        <taxon>Bacillota</taxon>
        <taxon>Bacilli</taxon>
        <taxon>Bacillales</taxon>
        <taxon>Bacillaceae</taxon>
        <taxon>Calidifontibacillus/Schinkia group</taxon>
        <taxon>Schinkia</taxon>
    </lineage>
</organism>
<dbReference type="PANTHER" id="PTHR10587:SF125">
    <property type="entry name" value="POLYSACCHARIDE DEACETYLASE YHEN-RELATED"/>
    <property type="match status" value="1"/>
</dbReference>
<feature type="signal peptide" evidence="1">
    <location>
        <begin position="1"/>
        <end position="30"/>
    </location>
</feature>
<keyword evidence="3" id="KW-0119">Carbohydrate metabolism</keyword>
<keyword evidence="3" id="KW-0624">Polysaccharide degradation</keyword>
<dbReference type="GO" id="GO:0016798">
    <property type="term" value="F:hydrolase activity, acting on glycosyl bonds"/>
    <property type="evidence" value="ECO:0007669"/>
    <property type="project" value="UniProtKB-KW"/>
</dbReference>
<keyword evidence="4" id="KW-1185">Reference proteome</keyword>
<feature type="domain" description="NodB homology" evidence="2">
    <location>
        <begin position="192"/>
        <end position="376"/>
    </location>
</feature>
<dbReference type="GO" id="GO:0045493">
    <property type="term" value="P:xylan catabolic process"/>
    <property type="evidence" value="ECO:0007669"/>
    <property type="project" value="UniProtKB-KW"/>
</dbReference>
<dbReference type="InterPro" id="IPR036582">
    <property type="entry name" value="Mao_N_sf"/>
</dbReference>
<reference evidence="3 4" key="1">
    <citation type="journal article" date="2012" name="Front. Microbiol.">
        <title>Redundancy and modularity in membrane-associated dissimilatory nitrate reduction in Bacillus.</title>
        <authorList>
            <person name="Heylen K."/>
            <person name="Keltjens J."/>
        </authorList>
    </citation>
    <scope>NUCLEOTIDE SEQUENCE [LARGE SCALE GENOMIC DNA]</scope>
    <source>
        <strain evidence="3 4">LMG 9581</strain>
    </source>
</reference>
<dbReference type="EMBL" id="AJLR01000041">
    <property type="protein sequence ID" value="EKN68188.1"/>
    <property type="molecule type" value="Genomic_DNA"/>
</dbReference>